<dbReference type="Gene3D" id="2.60.40.640">
    <property type="match status" value="1"/>
</dbReference>
<dbReference type="InterPro" id="IPR050357">
    <property type="entry name" value="Arrestin_domain-protein"/>
</dbReference>
<dbReference type="GO" id="GO:0030674">
    <property type="term" value="F:protein-macromolecule adaptor activity"/>
    <property type="evidence" value="ECO:0007669"/>
    <property type="project" value="TreeGrafter"/>
</dbReference>
<gene>
    <name evidence="5" type="ORF">ACRE_083370</name>
</gene>
<evidence type="ECO:0000256" key="3">
    <source>
        <dbReference type="SAM" id="MobiDB-lite"/>
    </source>
</evidence>
<evidence type="ECO:0000259" key="4">
    <source>
        <dbReference type="SMART" id="SM01017"/>
    </source>
</evidence>
<dbReference type="GO" id="GO:0005829">
    <property type="term" value="C:cytosol"/>
    <property type="evidence" value="ECO:0007669"/>
    <property type="project" value="TreeGrafter"/>
</dbReference>
<feature type="compositionally biased region" description="Polar residues" evidence="3">
    <location>
        <begin position="446"/>
        <end position="467"/>
    </location>
</feature>
<reference evidence="6" key="1">
    <citation type="journal article" date="2014" name="Genome Announc.">
        <title>Genome sequence and annotation of Acremonium chrysogenum, producer of the beta-lactam antibiotic cephalosporin C.</title>
        <authorList>
            <person name="Terfehr D."/>
            <person name="Dahlmann T.A."/>
            <person name="Specht T."/>
            <person name="Zadra I."/>
            <person name="Kuernsteiner H."/>
            <person name="Kueck U."/>
        </authorList>
    </citation>
    <scope>NUCLEOTIDE SEQUENCE [LARGE SCALE GENOMIC DNA]</scope>
    <source>
        <strain evidence="6">ATCC 11550 / CBS 779.69 / DSM 880 / IAM 14645 / JCM 23072 / IMI 49137</strain>
    </source>
</reference>
<dbReference type="PANTHER" id="PTHR11188">
    <property type="entry name" value="ARRESTIN DOMAIN CONTAINING PROTEIN"/>
    <property type="match status" value="1"/>
</dbReference>
<organism evidence="5 6">
    <name type="scientific">Hapsidospora chrysogenum (strain ATCC 11550 / CBS 779.69 / DSM 880 / IAM 14645 / JCM 23072 / IMI 49137)</name>
    <name type="common">Acremonium chrysogenum</name>
    <dbReference type="NCBI Taxonomy" id="857340"/>
    <lineage>
        <taxon>Eukaryota</taxon>
        <taxon>Fungi</taxon>
        <taxon>Dikarya</taxon>
        <taxon>Ascomycota</taxon>
        <taxon>Pezizomycotina</taxon>
        <taxon>Sordariomycetes</taxon>
        <taxon>Hypocreomycetidae</taxon>
        <taxon>Hypocreales</taxon>
        <taxon>Bionectriaceae</taxon>
        <taxon>Hapsidospora</taxon>
    </lineage>
</organism>
<feature type="region of interest" description="Disordered" evidence="3">
    <location>
        <begin position="419"/>
        <end position="564"/>
    </location>
</feature>
<dbReference type="GO" id="GO:0005886">
    <property type="term" value="C:plasma membrane"/>
    <property type="evidence" value="ECO:0007669"/>
    <property type="project" value="TreeGrafter"/>
</dbReference>
<comment type="subunit">
    <text evidence="2">Interacts with hulA.</text>
</comment>
<feature type="compositionally biased region" description="Polar residues" evidence="3">
    <location>
        <begin position="485"/>
        <end position="502"/>
    </location>
</feature>
<dbReference type="GO" id="GO:0016874">
    <property type="term" value="F:ligase activity"/>
    <property type="evidence" value="ECO:0007669"/>
    <property type="project" value="UniProtKB-KW"/>
</dbReference>
<dbReference type="InterPro" id="IPR014756">
    <property type="entry name" value="Ig_E-set"/>
</dbReference>
<evidence type="ECO:0000256" key="2">
    <source>
        <dbReference type="ARBA" id="ARBA00038766"/>
    </source>
</evidence>
<dbReference type="Proteomes" id="UP000029964">
    <property type="component" value="Unassembled WGS sequence"/>
</dbReference>
<dbReference type="GO" id="GO:0070086">
    <property type="term" value="P:ubiquitin-dependent endocytosis"/>
    <property type="evidence" value="ECO:0007669"/>
    <property type="project" value="TreeGrafter"/>
</dbReference>
<accession>A0A086SV23</accession>
<dbReference type="GO" id="GO:0031625">
    <property type="term" value="F:ubiquitin protein ligase binding"/>
    <property type="evidence" value="ECO:0007669"/>
    <property type="project" value="TreeGrafter"/>
</dbReference>
<keyword evidence="5" id="KW-0436">Ligase</keyword>
<dbReference type="InterPro" id="IPR011022">
    <property type="entry name" value="Arrestin_C-like"/>
</dbReference>
<dbReference type="AlphaFoldDB" id="A0A086SV23"/>
<dbReference type="EMBL" id="JPKY01000154">
    <property type="protein sequence ID" value="KFH40955.1"/>
    <property type="molecule type" value="Genomic_DNA"/>
</dbReference>
<evidence type="ECO:0000313" key="5">
    <source>
        <dbReference type="EMBL" id="KFH40955.1"/>
    </source>
</evidence>
<dbReference type="InterPro" id="IPR014752">
    <property type="entry name" value="Arrestin-like_C"/>
</dbReference>
<proteinExistence type="inferred from homology"/>
<evidence type="ECO:0000313" key="6">
    <source>
        <dbReference type="Proteomes" id="UP000029964"/>
    </source>
</evidence>
<dbReference type="Pfam" id="PF00339">
    <property type="entry name" value="Arrestin_N"/>
    <property type="match status" value="1"/>
</dbReference>
<protein>
    <submittedName>
        <fullName evidence="5">HECT-type ubiquitin ligase-interacting protein-like protein</fullName>
    </submittedName>
</protein>
<dbReference type="PANTHER" id="PTHR11188:SF17">
    <property type="entry name" value="FI21816P1"/>
    <property type="match status" value="1"/>
</dbReference>
<evidence type="ECO:0000256" key="1">
    <source>
        <dbReference type="ARBA" id="ARBA00005298"/>
    </source>
</evidence>
<name>A0A086SV23_HAPC1</name>
<feature type="compositionally biased region" description="Basic and acidic residues" evidence="3">
    <location>
        <begin position="468"/>
        <end position="477"/>
    </location>
</feature>
<feature type="domain" description="Arrestin C-terminal-like" evidence="4">
    <location>
        <begin position="178"/>
        <end position="330"/>
    </location>
</feature>
<dbReference type="SUPFAM" id="SSF81296">
    <property type="entry name" value="E set domains"/>
    <property type="match status" value="1"/>
</dbReference>
<comment type="caution">
    <text evidence="5">The sequence shown here is derived from an EMBL/GenBank/DDBJ whole genome shotgun (WGS) entry which is preliminary data.</text>
</comment>
<sequence>MPSFNPFSAVTGRHAASLFEIRLDDSFVVFRGSEHESAAQMIRGVVVLCLLSPLKIEDIRLRLTGTLRLKTPGSSSQKSDRLTTILEHRWKPFVSAHGKSMMLPAGNHEYPFEYTMPGDTAESVEGIPEASITYRLKATVGRGKLAYDLHAYKHLRVIRTLEPGALEFHHAMSVENIWPNKIDYSIVIPQKAVVFGGRINVNMRLTPLLKGLEMGKINIKLVEVRETCIQGPTGLSVREHKVERDVEKWEIEVQRETHWHDMIEDTGQDGWIIARALDLPRRLRQCIQDLNIHGIKVRHKLKLTIALKNPDGHISELRATLPVTILISPSAPLDERGEVIDPQAARATEDEDRCAPPSYNDHVLDRLYDDDMTGFMTPGGLSGINSPFYVHSRAGSSEDLAGIMQGGLIPPADLSSRLANVSDDPTERNTAFNSTIGYSGAGARSEPNSTNLTRQNSGEDTPPSSDNEYPHHLHVDEMEMAPTSRVPSYSTAVRTRVPTESTPLPDYQTALRAPRTPPGGAEVNGESRAAQVPEDGGRRASTPRTSRHIADDSTVQRRANTLQV</sequence>
<dbReference type="OrthoDB" id="2333384at2759"/>
<comment type="similarity">
    <text evidence="1">Belongs to the arrestin family.</text>
</comment>
<dbReference type="STRING" id="857340.A0A086SV23"/>
<dbReference type="HOGENOM" id="CLU_018982_2_0_1"/>
<feature type="compositionally biased region" description="Polar residues" evidence="3">
    <location>
        <begin position="428"/>
        <end position="437"/>
    </location>
</feature>
<dbReference type="InterPro" id="IPR011021">
    <property type="entry name" value="Arrestin-like_N"/>
</dbReference>
<dbReference type="Pfam" id="PF02752">
    <property type="entry name" value="Arrestin_C"/>
    <property type="match status" value="1"/>
</dbReference>
<keyword evidence="6" id="KW-1185">Reference proteome</keyword>
<dbReference type="SMART" id="SM01017">
    <property type="entry name" value="Arrestin_C"/>
    <property type="match status" value="1"/>
</dbReference>